<gene>
    <name evidence="1" type="ORF">SAMN05421541_104186</name>
</gene>
<dbReference type="OrthoDB" id="3296277at2"/>
<reference evidence="1 2" key="1">
    <citation type="submission" date="2016-10" db="EMBL/GenBank/DDBJ databases">
        <authorList>
            <person name="de Groot N.N."/>
        </authorList>
    </citation>
    <scope>NUCLEOTIDE SEQUENCE [LARGE SCALE GENOMIC DNA]</scope>
    <source>
        <strain evidence="1 2">DSM 43019</strain>
    </source>
</reference>
<proteinExistence type="predicted"/>
<dbReference type="RefSeq" id="WP_093612829.1">
    <property type="nucleotide sequence ID" value="NZ_BOMT01000034.1"/>
</dbReference>
<protein>
    <submittedName>
        <fullName evidence="1">Uncharacterized protein</fullName>
    </submittedName>
</protein>
<accession>A0A1I2E4G1</accession>
<organism evidence="1 2">
    <name type="scientific">Actinoplanes philippinensis</name>
    <dbReference type="NCBI Taxonomy" id="35752"/>
    <lineage>
        <taxon>Bacteria</taxon>
        <taxon>Bacillati</taxon>
        <taxon>Actinomycetota</taxon>
        <taxon>Actinomycetes</taxon>
        <taxon>Micromonosporales</taxon>
        <taxon>Micromonosporaceae</taxon>
        <taxon>Actinoplanes</taxon>
    </lineage>
</organism>
<dbReference type="EMBL" id="FONV01000004">
    <property type="protein sequence ID" value="SFE87812.1"/>
    <property type="molecule type" value="Genomic_DNA"/>
</dbReference>
<sequence>MRSRKRWLIAAAVVTVLLVAAGAGWWRWEGTRQPRVDDVVAAMNTAVADAVVAAGPDAAVTVSPVVAATACRLGILREGSVFTGKADLYTDPGGEDTLITAIQEKLSGRYAVRRGAAVAGVRALEADVGTLRLSVRRLSPGWLAVTARSACSAGAAATPATAAAGSPGVTAVSELLTAVGARPAGVTEQRLHCPSGDIVTVSAVSEPVDAGRLAQRFLGRIPAGARTFAAAGANRVAYRDGAVSVVVAASDDAGAVTAQHTVSCPA</sequence>
<dbReference type="Proteomes" id="UP000199645">
    <property type="component" value="Unassembled WGS sequence"/>
</dbReference>
<keyword evidence="2" id="KW-1185">Reference proteome</keyword>
<evidence type="ECO:0000313" key="1">
    <source>
        <dbReference type="EMBL" id="SFE87812.1"/>
    </source>
</evidence>
<dbReference type="AlphaFoldDB" id="A0A1I2E4G1"/>
<dbReference type="STRING" id="35752.SAMN05421541_104186"/>
<evidence type="ECO:0000313" key="2">
    <source>
        <dbReference type="Proteomes" id="UP000199645"/>
    </source>
</evidence>
<name>A0A1I2E4G1_9ACTN</name>